<keyword evidence="1" id="KW-0472">Membrane</keyword>
<dbReference type="Proteomes" id="UP000011958">
    <property type="component" value="Unassembled WGS sequence"/>
</dbReference>
<evidence type="ECO:0000313" key="3">
    <source>
        <dbReference type="Proteomes" id="UP000011958"/>
    </source>
</evidence>
<feature type="transmembrane region" description="Helical" evidence="1">
    <location>
        <begin position="21"/>
        <end position="42"/>
    </location>
</feature>
<dbReference type="VEuPathDB" id="FungiDB:PNEG_04337"/>
<keyword evidence="3" id="KW-1185">Reference proteome</keyword>
<organism evidence="2 3">
    <name type="scientific">Pneumocystis murina (strain B123)</name>
    <name type="common">Mouse pneumocystis pneumonia agent</name>
    <name type="synonym">Pneumocystis carinii f. sp. muris</name>
    <dbReference type="NCBI Taxonomy" id="1069680"/>
    <lineage>
        <taxon>Eukaryota</taxon>
        <taxon>Fungi</taxon>
        <taxon>Dikarya</taxon>
        <taxon>Ascomycota</taxon>
        <taxon>Taphrinomycotina</taxon>
        <taxon>Pneumocystomycetes</taxon>
        <taxon>Pneumocystaceae</taxon>
        <taxon>Pneumocystis</taxon>
    </lineage>
</organism>
<evidence type="ECO:0000256" key="1">
    <source>
        <dbReference type="SAM" id="Phobius"/>
    </source>
</evidence>
<sequence length="76" mass="8766">MVMENDMLWKCDIEICHQKVRIIRGFVSLFQKLIYILILSLIDNISLSDSLLNKLKDINITSSLKKAIDISNSEIN</sequence>
<protein>
    <submittedName>
        <fullName evidence="2">Uncharacterized protein</fullName>
    </submittedName>
</protein>
<dbReference type="AlphaFoldDB" id="A0A0W4ZWV4"/>
<accession>A0A0W4ZWV4</accession>
<proteinExistence type="predicted"/>
<gene>
    <name evidence="2" type="ORF">PNEG_04337</name>
</gene>
<reference evidence="3" key="1">
    <citation type="journal article" date="2016" name="Nat. Commun.">
        <title>Genome analysis of three Pneumocystis species reveals adaptation mechanisms to life exclusively in mammalian hosts.</title>
        <authorList>
            <person name="Ma L."/>
            <person name="Chen Z."/>
            <person name="Huang D.W."/>
            <person name="Kutty G."/>
            <person name="Ishihara M."/>
            <person name="Wang H."/>
            <person name="Abouelleil A."/>
            <person name="Bishop L."/>
            <person name="Davey E."/>
            <person name="Deng R."/>
            <person name="Deng X."/>
            <person name="Fan L."/>
            <person name="Fantoni G."/>
            <person name="Fitzgerald M."/>
            <person name="Gogineni E."/>
            <person name="Goldberg J.M."/>
            <person name="Handley G."/>
            <person name="Hu X."/>
            <person name="Huber C."/>
            <person name="Jiao X."/>
            <person name="Jones K."/>
            <person name="Levin J.Z."/>
            <person name="Liu Y."/>
            <person name="Macdonald P."/>
            <person name="Melnikov A."/>
            <person name="Raley C."/>
            <person name="Sassi M."/>
            <person name="Sherman B.T."/>
            <person name="Song X."/>
            <person name="Sykes S."/>
            <person name="Tran B."/>
            <person name="Walsh L."/>
            <person name="Xia Y."/>
            <person name="Yang J."/>
            <person name="Young S."/>
            <person name="Zeng Q."/>
            <person name="Zheng X."/>
            <person name="Stephens R."/>
            <person name="Nusbaum C."/>
            <person name="Birren B.W."/>
            <person name="Azadi P."/>
            <person name="Lempicki R.A."/>
            <person name="Cuomo C.A."/>
            <person name="Kovacs J.A."/>
        </authorList>
    </citation>
    <scope>NUCLEOTIDE SEQUENCE [LARGE SCALE GENOMIC DNA]</scope>
    <source>
        <strain evidence="3">B123</strain>
    </source>
</reference>
<keyword evidence="1" id="KW-1133">Transmembrane helix</keyword>
<dbReference type="EMBL" id="AFWA02000015">
    <property type="protein sequence ID" value="KTW32852.1"/>
    <property type="molecule type" value="Genomic_DNA"/>
</dbReference>
<comment type="caution">
    <text evidence="2">The sequence shown here is derived from an EMBL/GenBank/DDBJ whole genome shotgun (WGS) entry which is preliminary data.</text>
</comment>
<evidence type="ECO:0000313" key="2">
    <source>
        <dbReference type="EMBL" id="KTW32852.1"/>
    </source>
</evidence>
<name>A0A0W4ZWV4_PNEMU</name>
<keyword evidence="1" id="KW-0812">Transmembrane</keyword>
<dbReference type="RefSeq" id="XP_019613332.1">
    <property type="nucleotide sequence ID" value="XM_019757849.1"/>
</dbReference>
<dbReference type="GeneID" id="30671609"/>